<dbReference type="SUPFAM" id="SSF54001">
    <property type="entry name" value="Cysteine proteinases"/>
    <property type="match status" value="1"/>
</dbReference>
<dbReference type="PANTHER" id="PTHR21646">
    <property type="entry name" value="UBIQUITIN CARBOXYL-TERMINAL HYDROLASE"/>
    <property type="match status" value="1"/>
</dbReference>
<evidence type="ECO:0000256" key="1">
    <source>
        <dbReference type="ARBA" id="ARBA00004123"/>
    </source>
</evidence>
<dbReference type="InterPro" id="IPR033809">
    <property type="entry name" value="USP39"/>
</dbReference>
<dbReference type="PANTHER" id="PTHR21646:SF16">
    <property type="entry name" value="U4_U6.U5 TRI-SNRNP-ASSOCIATED PROTEIN 2"/>
    <property type="match status" value="1"/>
</dbReference>
<dbReference type="GO" id="GO:0005681">
    <property type="term" value="C:spliceosomal complex"/>
    <property type="evidence" value="ECO:0007669"/>
    <property type="project" value="UniProtKB-KW"/>
</dbReference>
<dbReference type="OrthoDB" id="10263353at2759"/>
<evidence type="ECO:0000256" key="7">
    <source>
        <dbReference type="ARBA" id="ARBA00023187"/>
    </source>
</evidence>
<feature type="domain" description="UBP-type" evidence="11">
    <location>
        <begin position="12"/>
        <end position="110"/>
    </location>
</feature>
<gene>
    <name evidence="12" type="ORF">ASCRUDRAFT_36732</name>
</gene>
<dbReference type="SMART" id="SM00290">
    <property type="entry name" value="ZnF_UBP"/>
    <property type="match status" value="1"/>
</dbReference>
<dbReference type="GO" id="GO:0016579">
    <property type="term" value="P:protein deubiquitination"/>
    <property type="evidence" value="ECO:0007669"/>
    <property type="project" value="InterPro"/>
</dbReference>
<dbReference type="EMBL" id="KV454484">
    <property type="protein sequence ID" value="ODV59769.1"/>
    <property type="molecule type" value="Genomic_DNA"/>
</dbReference>
<feature type="domain" description="USP" evidence="10">
    <location>
        <begin position="140"/>
        <end position="495"/>
    </location>
</feature>
<dbReference type="InterPro" id="IPR028889">
    <property type="entry name" value="USP"/>
</dbReference>
<evidence type="ECO:0000256" key="8">
    <source>
        <dbReference type="ARBA" id="ARBA00023242"/>
    </source>
</evidence>
<name>A0A1D2VDU3_9ASCO</name>
<keyword evidence="8" id="KW-0539">Nucleus</keyword>
<evidence type="ECO:0000259" key="10">
    <source>
        <dbReference type="PROSITE" id="PS50235"/>
    </source>
</evidence>
<keyword evidence="2" id="KW-0507">mRNA processing</keyword>
<dbReference type="GO" id="GO:0008270">
    <property type="term" value="F:zinc ion binding"/>
    <property type="evidence" value="ECO:0007669"/>
    <property type="project" value="UniProtKB-KW"/>
</dbReference>
<dbReference type="InterPro" id="IPR013083">
    <property type="entry name" value="Znf_RING/FYVE/PHD"/>
</dbReference>
<dbReference type="PROSITE" id="PS50235">
    <property type="entry name" value="USP_3"/>
    <property type="match status" value="1"/>
</dbReference>
<keyword evidence="5 9" id="KW-0863">Zinc-finger</keyword>
<keyword evidence="7" id="KW-0508">mRNA splicing</keyword>
<evidence type="ECO:0000256" key="5">
    <source>
        <dbReference type="ARBA" id="ARBA00022771"/>
    </source>
</evidence>
<dbReference type="PROSITE" id="PS50271">
    <property type="entry name" value="ZF_UBP"/>
    <property type="match status" value="1"/>
</dbReference>
<dbReference type="GeneID" id="30964344"/>
<comment type="subcellular location">
    <subcellularLocation>
        <location evidence="1">Nucleus</location>
    </subcellularLocation>
</comment>
<accession>A0A1D2VDU3</accession>
<keyword evidence="13" id="KW-1185">Reference proteome</keyword>
<evidence type="ECO:0000256" key="4">
    <source>
        <dbReference type="ARBA" id="ARBA00022728"/>
    </source>
</evidence>
<dbReference type="Pfam" id="PF00443">
    <property type="entry name" value="UCH"/>
    <property type="match status" value="1"/>
</dbReference>
<reference evidence="13" key="1">
    <citation type="submission" date="2016-05" db="EMBL/GenBank/DDBJ databases">
        <title>Comparative genomics of biotechnologically important yeasts.</title>
        <authorList>
            <consortium name="DOE Joint Genome Institute"/>
            <person name="Riley R."/>
            <person name="Haridas S."/>
            <person name="Wolfe K.H."/>
            <person name="Lopes M.R."/>
            <person name="Hittinger C.T."/>
            <person name="Goker M."/>
            <person name="Salamov A."/>
            <person name="Wisecaver J."/>
            <person name="Long T.M."/>
            <person name="Aerts A.L."/>
            <person name="Barry K."/>
            <person name="Choi C."/>
            <person name="Clum A."/>
            <person name="Coughlan A.Y."/>
            <person name="Deshpande S."/>
            <person name="Douglass A.P."/>
            <person name="Hanson S.J."/>
            <person name="Klenk H.-P."/>
            <person name="Labutti K."/>
            <person name="Lapidus A."/>
            <person name="Lindquist E."/>
            <person name="Lipzen A."/>
            <person name="Meier-Kolthoff J.P."/>
            <person name="Ohm R.A."/>
            <person name="Otillar R.P."/>
            <person name="Pangilinan J."/>
            <person name="Peng Y."/>
            <person name="Rokas A."/>
            <person name="Rosa C.A."/>
            <person name="Scheuner C."/>
            <person name="Sibirny A.A."/>
            <person name="Slot J.C."/>
            <person name="Stielow J.B."/>
            <person name="Sun H."/>
            <person name="Kurtzman C.P."/>
            <person name="Blackwell M."/>
            <person name="Grigoriev I.V."/>
            <person name="Jeffries T.W."/>
        </authorList>
    </citation>
    <scope>NUCLEOTIDE SEQUENCE [LARGE SCALE GENOMIC DNA]</scope>
    <source>
        <strain evidence="13">DSM 1968</strain>
    </source>
</reference>
<dbReference type="InterPro" id="IPR001394">
    <property type="entry name" value="Peptidase_C19_UCH"/>
</dbReference>
<dbReference type="InParanoid" id="A0A1D2VDU3"/>
<evidence type="ECO:0000256" key="6">
    <source>
        <dbReference type="ARBA" id="ARBA00022833"/>
    </source>
</evidence>
<sequence>MSNSKLANDTSIENMYLDTIDRSSLDFDFEKICSVSLSNINIYACLVCGKYYQGRTKNSHAYYHSIDNNHHVFINLNNLKFFILPENYEIKNTSNLNDIKYLINPTFDSSQIEKLNQKVPFKKTLYSHDLNHKIYKIGFIGLNNIKSNDYANVILQSLSHISSLRNFFLNLNNFGTIDKNILNTKFGLLIRKIWSKNLFKPHISPHELLQYISLLSSKKFTINQQRDPKDFLLWLLNNLHDGFVKINHYEHDHDNSNIHSIHSSHSNNRRSHTIVSNCFQGKIIIKSQSIIVEKDSKSDILKFEKKSQSNSSINKFWILTLDLPSIPLFKDGNTIKEIPQISIYTLLNKFNGIQTQELTGESRTFQIKKLPLVLIFHINRFSKDNSIKGLSGVERNPIVINFPLSKLDMSAYLENSKKRNIKRKPVYYKLVANIILETKSENDNMKENLDMFVWKIQLLDKATNSWYEITNLDVKEVSKEVLLLGESYIEFWERE</sequence>
<keyword evidence="3" id="KW-0479">Metal-binding</keyword>
<dbReference type="GO" id="GO:0004843">
    <property type="term" value="F:cysteine-type deubiquitinase activity"/>
    <property type="evidence" value="ECO:0007669"/>
    <property type="project" value="InterPro"/>
</dbReference>
<evidence type="ECO:0000259" key="11">
    <source>
        <dbReference type="PROSITE" id="PS50271"/>
    </source>
</evidence>
<dbReference type="InterPro" id="IPR050185">
    <property type="entry name" value="Ub_carboxyl-term_hydrolase"/>
</dbReference>
<dbReference type="FunCoup" id="A0A1D2VDU3">
    <property type="interactions" value="986"/>
</dbReference>
<dbReference type="STRING" id="1344418.A0A1D2VDU3"/>
<dbReference type="Gene3D" id="3.30.40.10">
    <property type="entry name" value="Zinc/RING finger domain, C3HC4 (zinc finger)"/>
    <property type="match status" value="1"/>
</dbReference>
<dbReference type="CDD" id="cd02669">
    <property type="entry name" value="Peptidase_C19M"/>
    <property type="match status" value="1"/>
</dbReference>
<organism evidence="12 13">
    <name type="scientific">Ascoidea rubescens DSM 1968</name>
    <dbReference type="NCBI Taxonomy" id="1344418"/>
    <lineage>
        <taxon>Eukaryota</taxon>
        <taxon>Fungi</taxon>
        <taxon>Dikarya</taxon>
        <taxon>Ascomycota</taxon>
        <taxon>Saccharomycotina</taxon>
        <taxon>Saccharomycetes</taxon>
        <taxon>Ascoideaceae</taxon>
        <taxon>Ascoidea</taxon>
    </lineage>
</organism>
<protein>
    <submittedName>
        <fullName evidence="12">Cysteine proteinase</fullName>
    </submittedName>
</protein>
<keyword evidence="6" id="KW-0862">Zinc</keyword>
<dbReference type="RefSeq" id="XP_020046076.1">
    <property type="nucleotide sequence ID" value="XM_020190708.1"/>
</dbReference>
<proteinExistence type="predicted"/>
<dbReference type="Gene3D" id="3.90.70.10">
    <property type="entry name" value="Cysteine proteinases"/>
    <property type="match status" value="1"/>
</dbReference>
<evidence type="ECO:0000313" key="12">
    <source>
        <dbReference type="EMBL" id="ODV59769.1"/>
    </source>
</evidence>
<dbReference type="Pfam" id="PF02148">
    <property type="entry name" value="zf-UBP"/>
    <property type="match status" value="1"/>
</dbReference>
<evidence type="ECO:0000256" key="2">
    <source>
        <dbReference type="ARBA" id="ARBA00022664"/>
    </source>
</evidence>
<dbReference type="GO" id="GO:0000245">
    <property type="term" value="P:spliceosomal complex assembly"/>
    <property type="evidence" value="ECO:0007669"/>
    <property type="project" value="InterPro"/>
</dbReference>
<keyword evidence="4" id="KW-0747">Spliceosome</keyword>
<dbReference type="InterPro" id="IPR001607">
    <property type="entry name" value="Znf_UBP"/>
</dbReference>
<evidence type="ECO:0000256" key="9">
    <source>
        <dbReference type="PROSITE-ProRule" id="PRU00502"/>
    </source>
</evidence>
<dbReference type="InterPro" id="IPR038765">
    <property type="entry name" value="Papain-like_cys_pep_sf"/>
</dbReference>
<evidence type="ECO:0000256" key="3">
    <source>
        <dbReference type="ARBA" id="ARBA00022723"/>
    </source>
</evidence>
<dbReference type="Proteomes" id="UP000095038">
    <property type="component" value="Unassembled WGS sequence"/>
</dbReference>
<dbReference type="SUPFAM" id="SSF57850">
    <property type="entry name" value="RING/U-box"/>
    <property type="match status" value="1"/>
</dbReference>
<dbReference type="AlphaFoldDB" id="A0A1D2VDU3"/>
<evidence type="ECO:0000313" key="13">
    <source>
        <dbReference type="Proteomes" id="UP000095038"/>
    </source>
</evidence>